<reference evidence="1 2" key="1">
    <citation type="submission" date="2018-06" db="EMBL/GenBank/DDBJ databases">
        <authorList>
            <consortium name="Pathogen Informatics"/>
            <person name="Doyle S."/>
        </authorList>
    </citation>
    <scope>NUCLEOTIDE SEQUENCE [LARGE SCALE GENOMIC DNA]</scope>
    <source>
        <strain evidence="1 2">NCTC10717</strain>
    </source>
</reference>
<dbReference type="OrthoDB" id="5781652at2"/>
<evidence type="ECO:0000313" key="2">
    <source>
        <dbReference type="Proteomes" id="UP000254575"/>
    </source>
</evidence>
<dbReference type="Proteomes" id="UP000254575">
    <property type="component" value="Unassembled WGS sequence"/>
</dbReference>
<organism evidence="1 2">
    <name type="scientific">Suttonella indologenes</name>
    <dbReference type="NCBI Taxonomy" id="13276"/>
    <lineage>
        <taxon>Bacteria</taxon>
        <taxon>Pseudomonadati</taxon>
        <taxon>Pseudomonadota</taxon>
        <taxon>Gammaproteobacteria</taxon>
        <taxon>Cardiobacteriales</taxon>
        <taxon>Cardiobacteriaceae</taxon>
        <taxon>Suttonella</taxon>
    </lineage>
</organism>
<dbReference type="InterPro" id="IPR010412">
    <property type="entry name" value="DUF1007"/>
</dbReference>
<dbReference type="AlphaFoldDB" id="A0A380N406"/>
<keyword evidence="2" id="KW-1185">Reference proteome</keyword>
<dbReference type="Pfam" id="PF06226">
    <property type="entry name" value="DUF1007"/>
    <property type="match status" value="1"/>
</dbReference>
<sequence>MRRYCFILLLLSLQTLGHPHVWIDVEIRPVQDAQGRIAALRQSWQFDPFYSTLLLEEVEQGATSEQRQALWQDLEKDIRATLGDEGLYTFPHRQFAAPRDLRLVQKGNDLFVEAELPLLEPSKHLQYQIYEPEYYVEILHAKAQPLQIDGCRLTITPAEPSEEKYIEAAALDKNQKGDPNLGRFFAETAEWTCR</sequence>
<proteinExistence type="predicted"/>
<dbReference type="RefSeq" id="WP_115219436.1">
    <property type="nucleotide sequence ID" value="NZ_UHIA01000004.1"/>
</dbReference>
<name>A0A380N406_9GAMM</name>
<protein>
    <submittedName>
        <fullName evidence="1">ABC-type uncharacterized transport system, periplasmic component</fullName>
    </submittedName>
</protein>
<dbReference type="EMBL" id="UHIA01000004">
    <property type="protein sequence ID" value="SUO98641.1"/>
    <property type="molecule type" value="Genomic_DNA"/>
</dbReference>
<evidence type="ECO:0000313" key="1">
    <source>
        <dbReference type="EMBL" id="SUO98641.1"/>
    </source>
</evidence>
<accession>A0A380N406</accession>
<gene>
    <name evidence="1" type="ORF">NCTC10717_02397</name>
</gene>